<evidence type="ECO:0000313" key="3">
    <source>
        <dbReference type="Proteomes" id="UP000254618"/>
    </source>
</evidence>
<dbReference type="AlphaFoldDB" id="A0A378QN25"/>
<proteinExistence type="predicted"/>
<name>A0A378QN25_9GAMM</name>
<evidence type="ECO:0000256" key="1">
    <source>
        <dbReference type="SAM" id="SignalP"/>
    </source>
</evidence>
<evidence type="ECO:0000313" key="2">
    <source>
        <dbReference type="EMBL" id="STZ02178.1"/>
    </source>
</evidence>
<feature type="chain" id="PRO_5016697887" description="Lipoprotein" evidence="1">
    <location>
        <begin position="22"/>
        <end position="144"/>
    </location>
</feature>
<reference evidence="2 3" key="1">
    <citation type="submission" date="2018-06" db="EMBL/GenBank/DDBJ databases">
        <authorList>
            <consortium name="Pathogen Informatics"/>
            <person name="Doyle S."/>
        </authorList>
    </citation>
    <scope>NUCLEOTIDE SEQUENCE [LARGE SCALE GENOMIC DNA]</scope>
    <source>
        <strain evidence="2 3">NCTC11012</strain>
    </source>
</reference>
<gene>
    <name evidence="2" type="ORF">NCTC11012_00402</name>
</gene>
<evidence type="ECO:0008006" key="4">
    <source>
        <dbReference type="Google" id="ProtNLM"/>
    </source>
</evidence>
<dbReference type="RefSeq" id="WP_174700895.1">
    <property type="nucleotide sequence ID" value="NZ_MXAP01000122.1"/>
</dbReference>
<feature type="signal peptide" evidence="1">
    <location>
        <begin position="1"/>
        <end position="21"/>
    </location>
</feature>
<dbReference type="Proteomes" id="UP000254618">
    <property type="component" value="Unassembled WGS sequence"/>
</dbReference>
<keyword evidence="1" id="KW-0732">Signal</keyword>
<organism evidence="2 3">
    <name type="scientific">Moraxella equi</name>
    <dbReference type="NCBI Taxonomy" id="60442"/>
    <lineage>
        <taxon>Bacteria</taxon>
        <taxon>Pseudomonadati</taxon>
        <taxon>Pseudomonadota</taxon>
        <taxon>Gammaproteobacteria</taxon>
        <taxon>Moraxellales</taxon>
        <taxon>Moraxellaceae</taxon>
        <taxon>Moraxella</taxon>
    </lineage>
</organism>
<dbReference type="PROSITE" id="PS51257">
    <property type="entry name" value="PROKAR_LIPOPROTEIN"/>
    <property type="match status" value="1"/>
</dbReference>
<sequence>MKKLMLSIMAGAILLTGCATTGTNDTSNAINTATNVGMAVFKTAVNTQCRTQLNGYNAYKTITMLMTTEQKTALENKVCSCVSEKAPQSVTLTELGQAVIDENAHVQIATSAVSKTIHACVSEFAGGILKTHLSLISHNTKATN</sequence>
<dbReference type="EMBL" id="UGQF01000001">
    <property type="protein sequence ID" value="STZ02178.1"/>
    <property type="molecule type" value="Genomic_DNA"/>
</dbReference>
<protein>
    <recommendedName>
        <fullName evidence="4">Lipoprotein</fullName>
    </recommendedName>
</protein>
<accession>A0A378QN25</accession>